<dbReference type="PANTHER" id="PTHR35986">
    <property type="entry name" value="EXPRESSED PROTEIN"/>
    <property type="match status" value="1"/>
</dbReference>
<dbReference type="PANTHER" id="PTHR35986:SF1">
    <property type="entry name" value="OS10G0430800 PROTEIN"/>
    <property type="match status" value="1"/>
</dbReference>
<evidence type="ECO:0000256" key="1">
    <source>
        <dbReference type="SAM" id="MobiDB-lite"/>
    </source>
</evidence>
<feature type="compositionally biased region" description="Basic and acidic residues" evidence="1">
    <location>
        <begin position="154"/>
        <end position="174"/>
    </location>
</feature>
<dbReference type="Proteomes" id="UP001642487">
    <property type="component" value="Chromosome 3"/>
</dbReference>
<sequence>MAAAFIHLHHVLMSKQNDLTIDEANLLQTCVSKAVRDYTFGGFLGGGVTLAGTWRLKISTRLHIFAGAGTLCGLWRFCRSLNSSVDDILALDGSRMQKELANIIVTRYPNNPRTMQHIFKHFYYEEVFDDSTLDRPKRMLRYRNFFSDVVHAQRTNDNDHKDNVHGNSHHDSSNRDSSAYQSDSYGEPDDKGNALVFKPVLIKRGTDAATADPLDCIFGTVAKEEESQHFSASNPSPKSHSRSRRYNRRHRRDKKTMPTNFEHM</sequence>
<proteinExistence type="predicted"/>
<gene>
    <name evidence="2" type="ORF">CITCOLO1_LOCUS10617</name>
</gene>
<dbReference type="EMBL" id="OZ021737">
    <property type="protein sequence ID" value="CAK9318646.1"/>
    <property type="molecule type" value="Genomic_DNA"/>
</dbReference>
<protein>
    <submittedName>
        <fullName evidence="2">Uncharacterized protein</fullName>
    </submittedName>
</protein>
<evidence type="ECO:0000313" key="3">
    <source>
        <dbReference type="Proteomes" id="UP001642487"/>
    </source>
</evidence>
<organism evidence="2 3">
    <name type="scientific">Citrullus colocynthis</name>
    <name type="common">colocynth</name>
    <dbReference type="NCBI Taxonomy" id="252529"/>
    <lineage>
        <taxon>Eukaryota</taxon>
        <taxon>Viridiplantae</taxon>
        <taxon>Streptophyta</taxon>
        <taxon>Embryophyta</taxon>
        <taxon>Tracheophyta</taxon>
        <taxon>Spermatophyta</taxon>
        <taxon>Magnoliopsida</taxon>
        <taxon>eudicotyledons</taxon>
        <taxon>Gunneridae</taxon>
        <taxon>Pentapetalae</taxon>
        <taxon>rosids</taxon>
        <taxon>fabids</taxon>
        <taxon>Cucurbitales</taxon>
        <taxon>Cucurbitaceae</taxon>
        <taxon>Benincaseae</taxon>
        <taxon>Citrullus</taxon>
    </lineage>
</organism>
<feature type="compositionally biased region" description="Basic residues" evidence="1">
    <location>
        <begin position="239"/>
        <end position="254"/>
    </location>
</feature>
<feature type="region of interest" description="Disordered" evidence="1">
    <location>
        <begin position="153"/>
        <end position="191"/>
    </location>
</feature>
<keyword evidence="3" id="KW-1185">Reference proteome</keyword>
<accession>A0ABP0YE30</accession>
<evidence type="ECO:0000313" key="2">
    <source>
        <dbReference type="EMBL" id="CAK9318646.1"/>
    </source>
</evidence>
<name>A0ABP0YE30_9ROSI</name>
<feature type="region of interest" description="Disordered" evidence="1">
    <location>
        <begin position="226"/>
        <end position="264"/>
    </location>
</feature>
<reference evidence="2 3" key="1">
    <citation type="submission" date="2024-03" db="EMBL/GenBank/DDBJ databases">
        <authorList>
            <person name="Gkanogiannis A."/>
            <person name="Becerra Lopez-Lavalle L."/>
        </authorList>
    </citation>
    <scope>NUCLEOTIDE SEQUENCE [LARGE SCALE GENOMIC DNA]</scope>
</reference>
<feature type="compositionally biased region" description="Polar residues" evidence="1">
    <location>
        <begin position="229"/>
        <end position="238"/>
    </location>
</feature>